<dbReference type="PANTHER" id="PTHR47604">
    <property type="entry name" value="ADENYLYL CYCLASE"/>
    <property type="match status" value="1"/>
</dbReference>
<protein>
    <submittedName>
        <fullName evidence="2">Uncharacterized protein</fullName>
    </submittedName>
</protein>
<evidence type="ECO:0000256" key="1">
    <source>
        <dbReference type="SAM" id="Phobius"/>
    </source>
</evidence>
<organism evidence="2 3">
    <name type="scientific">Eucalyptus globulus</name>
    <name type="common">Tasmanian blue gum</name>
    <dbReference type="NCBI Taxonomy" id="34317"/>
    <lineage>
        <taxon>Eukaryota</taxon>
        <taxon>Viridiplantae</taxon>
        <taxon>Streptophyta</taxon>
        <taxon>Embryophyta</taxon>
        <taxon>Tracheophyta</taxon>
        <taxon>Spermatophyta</taxon>
        <taxon>Magnoliopsida</taxon>
        <taxon>eudicotyledons</taxon>
        <taxon>Gunneridae</taxon>
        <taxon>Pentapetalae</taxon>
        <taxon>rosids</taxon>
        <taxon>malvids</taxon>
        <taxon>Myrtales</taxon>
        <taxon>Myrtaceae</taxon>
        <taxon>Myrtoideae</taxon>
        <taxon>Eucalypteae</taxon>
        <taxon>Eucalyptus</taxon>
    </lineage>
</organism>
<keyword evidence="3" id="KW-1185">Reference proteome</keyword>
<gene>
    <name evidence="2" type="ORF">ACJRO7_032286</name>
</gene>
<dbReference type="AlphaFoldDB" id="A0ABD3JMP2"/>
<keyword evidence="1" id="KW-1133">Transmembrane helix</keyword>
<comment type="caution">
    <text evidence="2">The sequence shown here is derived from an EMBL/GenBank/DDBJ whole genome shotgun (WGS) entry which is preliminary data.</text>
</comment>
<sequence>MDAATVEHDRIPFFLIVGAVHAAAAAAAARARRLRRILKPPVHVGSAGFVPPNDHRVAECARIRAQACRDRSSSSSSSAAQSLGFRRERAWPTRGNRLSASPCSIISSLPYSSEASAEMEEPTGYFAFFHLICTVKEMYDKILESANMKRTMAPNAWTWLMIENCKNREDIRLINQPGFLLSLRRLSNRRIHENFNCNLCQEVTKACVRARALDFGKKALWEHCVYGFTPTIGSANHLLQYAKEHKDATLMQEVMKLLKKNNLPFICDDTDNWVLLSKYSKRFVKNGLNLHKAAFDIWIEFAAKVGDIESLWKTEKLRCESMKQYTVDSGFYGYLLEGKPEEAAAVIHVMNQSLRYAKRSSIRVELQKLVREWLFEVIKWKKEDDCKALAASLKSDIPAMVSSLLNTGLEVKVNMEQLTTDGTLC</sequence>
<keyword evidence="1" id="KW-0812">Transmembrane</keyword>
<proteinExistence type="predicted"/>
<evidence type="ECO:0000313" key="3">
    <source>
        <dbReference type="Proteomes" id="UP001634007"/>
    </source>
</evidence>
<evidence type="ECO:0000313" key="2">
    <source>
        <dbReference type="EMBL" id="KAL3727524.1"/>
    </source>
</evidence>
<dbReference type="EMBL" id="JBJKBG010000008">
    <property type="protein sequence ID" value="KAL3727524.1"/>
    <property type="molecule type" value="Genomic_DNA"/>
</dbReference>
<dbReference type="PANTHER" id="PTHR47604:SF1">
    <property type="entry name" value="ADENYLYL CYCLASE"/>
    <property type="match status" value="1"/>
</dbReference>
<feature type="transmembrane region" description="Helical" evidence="1">
    <location>
        <begin position="12"/>
        <end position="29"/>
    </location>
</feature>
<reference evidence="2 3" key="1">
    <citation type="submission" date="2024-11" db="EMBL/GenBank/DDBJ databases">
        <title>Chromosome-level genome assembly of Eucalyptus globulus Labill. provides insights into its genome evolution.</title>
        <authorList>
            <person name="Li X."/>
        </authorList>
    </citation>
    <scope>NUCLEOTIDE SEQUENCE [LARGE SCALE GENOMIC DNA]</scope>
    <source>
        <strain evidence="2">CL2024</strain>
        <tissue evidence="2">Fresh tender leaves</tissue>
    </source>
</reference>
<dbReference type="Proteomes" id="UP001634007">
    <property type="component" value="Unassembled WGS sequence"/>
</dbReference>
<name>A0ABD3JMP2_EUCGL</name>
<accession>A0ABD3JMP2</accession>
<keyword evidence="1" id="KW-0472">Membrane</keyword>